<dbReference type="EMBL" id="KV425948">
    <property type="protein sequence ID" value="KZV96034.1"/>
    <property type="molecule type" value="Genomic_DNA"/>
</dbReference>
<dbReference type="Proteomes" id="UP000077266">
    <property type="component" value="Unassembled WGS sequence"/>
</dbReference>
<keyword evidence="2" id="KW-1133">Transmembrane helix</keyword>
<evidence type="ECO:0000256" key="1">
    <source>
        <dbReference type="SAM" id="MobiDB-lite"/>
    </source>
</evidence>
<gene>
    <name evidence="3" type="ORF">EXIGLDRAFT_833959</name>
</gene>
<protein>
    <submittedName>
        <fullName evidence="3">Uncharacterized protein</fullName>
    </submittedName>
</protein>
<dbReference type="AlphaFoldDB" id="A0A165KA81"/>
<proteinExistence type="predicted"/>
<feature type="compositionally biased region" description="Low complexity" evidence="1">
    <location>
        <begin position="156"/>
        <end position="175"/>
    </location>
</feature>
<sequence length="254" mass="27390">MMTVEPNNGDIHVDYDSPSILYSPPQEWRHSISGKDASSPGTPIEITYNVSASVQFNFTGSHIWYYGDFHTDHGNCSIAIDYGDPVMVSTRYKYWLPVQNIWDTDLTPGPHSLMIVNMNDQAPVTLAYLIYRPLPATEHTSPAASSPTANLLTANSPTASSPTASSSPASSPTTSLSQGMPVATVVGLVLGLVAATICAVLIVGILVKRARGPIDAKKWTTRADHEPRWEKSLYRAGGPRKNSVSTLSHIQSPA</sequence>
<keyword evidence="2" id="KW-0472">Membrane</keyword>
<accession>A0A165KA81</accession>
<reference evidence="3 4" key="1">
    <citation type="journal article" date="2016" name="Mol. Biol. Evol.">
        <title>Comparative Genomics of Early-Diverging Mushroom-Forming Fungi Provides Insights into the Origins of Lignocellulose Decay Capabilities.</title>
        <authorList>
            <person name="Nagy L.G."/>
            <person name="Riley R."/>
            <person name="Tritt A."/>
            <person name="Adam C."/>
            <person name="Daum C."/>
            <person name="Floudas D."/>
            <person name="Sun H."/>
            <person name="Yadav J.S."/>
            <person name="Pangilinan J."/>
            <person name="Larsson K.H."/>
            <person name="Matsuura K."/>
            <person name="Barry K."/>
            <person name="Labutti K."/>
            <person name="Kuo R."/>
            <person name="Ohm R.A."/>
            <person name="Bhattacharya S.S."/>
            <person name="Shirouzu T."/>
            <person name="Yoshinaga Y."/>
            <person name="Martin F.M."/>
            <person name="Grigoriev I.V."/>
            <person name="Hibbett D.S."/>
        </authorList>
    </citation>
    <scope>NUCLEOTIDE SEQUENCE [LARGE SCALE GENOMIC DNA]</scope>
    <source>
        <strain evidence="3 4">HHB12029</strain>
    </source>
</reference>
<feature type="compositionally biased region" description="Polar residues" evidence="1">
    <location>
        <begin position="141"/>
        <end position="155"/>
    </location>
</feature>
<feature type="transmembrane region" description="Helical" evidence="2">
    <location>
        <begin position="182"/>
        <end position="207"/>
    </location>
</feature>
<dbReference type="OrthoDB" id="2576082at2759"/>
<evidence type="ECO:0000313" key="4">
    <source>
        <dbReference type="Proteomes" id="UP000077266"/>
    </source>
</evidence>
<organism evidence="3 4">
    <name type="scientific">Exidia glandulosa HHB12029</name>
    <dbReference type="NCBI Taxonomy" id="1314781"/>
    <lineage>
        <taxon>Eukaryota</taxon>
        <taxon>Fungi</taxon>
        <taxon>Dikarya</taxon>
        <taxon>Basidiomycota</taxon>
        <taxon>Agaricomycotina</taxon>
        <taxon>Agaricomycetes</taxon>
        <taxon>Auriculariales</taxon>
        <taxon>Exidiaceae</taxon>
        <taxon>Exidia</taxon>
    </lineage>
</organism>
<dbReference type="Gene3D" id="2.60.120.260">
    <property type="entry name" value="Galactose-binding domain-like"/>
    <property type="match status" value="1"/>
</dbReference>
<keyword evidence="2" id="KW-0812">Transmembrane</keyword>
<feature type="compositionally biased region" description="Polar residues" evidence="1">
    <location>
        <begin position="242"/>
        <end position="254"/>
    </location>
</feature>
<keyword evidence="4" id="KW-1185">Reference proteome</keyword>
<dbReference type="InParanoid" id="A0A165KA81"/>
<feature type="region of interest" description="Disordered" evidence="1">
    <location>
        <begin position="141"/>
        <end position="177"/>
    </location>
</feature>
<name>A0A165KA81_EXIGL</name>
<evidence type="ECO:0000313" key="3">
    <source>
        <dbReference type="EMBL" id="KZV96034.1"/>
    </source>
</evidence>
<evidence type="ECO:0000256" key="2">
    <source>
        <dbReference type="SAM" id="Phobius"/>
    </source>
</evidence>
<feature type="region of interest" description="Disordered" evidence="1">
    <location>
        <begin position="235"/>
        <end position="254"/>
    </location>
</feature>